<dbReference type="PROSITE" id="PS00095">
    <property type="entry name" value="C5_MTASE_2"/>
    <property type="match status" value="1"/>
</dbReference>
<protein>
    <recommendedName>
        <fullName evidence="1">DNA (cytosine-5-)-methyltransferase</fullName>
        <ecNumber evidence="1">2.1.1.37</ecNumber>
    </recommendedName>
</protein>
<gene>
    <name evidence="7" type="ORF">OCU04_004732</name>
</gene>
<feature type="compositionally biased region" description="Polar residues" evidence="6">
    <location>
        <begin position="402"/>
        <end position="417"/>
    </location>
</feature>
<dbReference type="PANTHER" id="PTHR10629">
    <property type="entry name" value="CYTOSINE-SPECIFIC METHYLTRANSFERASE"/>
    <property type="match status" value="1"/>
</dbReference>
<dbReference type="AlphaFoldDB" id="A0A9X0DKY0"/>
<dbReference type="SUPFAM" id="SSF53335">
    <property type="entry name" value="S-adenosyl-L-methionine-dependent methyltransferases"/>
    <property type="match status" value="1"/>
</dbReference>
<keyword evidence="3 5" id="KW-0808">Transferase</keyword>
<dbReference type="Gene3D" id="3.40.50.150">
    <property type="entry name" value="Vaccinia Virus protein VP39"/>
    <property type="match status" value="1"/>
</dbReference>
<feature type="region of interest" description="Disordered" evidence="6">
    <location>
        <begin position="392"/>
        <end position="472"/>
    </location>
</feature>
<evidence type="ECO:0000313" key="8">
    <source>
        <dbReference type="Proteomes" id="UP001152300"/>
    </source>
</evidence>
<dbReference type="InterPro" id="IPR001525">
    <property type="entry name" value="C5_MeTfrase"/>
</dbReference>
<dbReference type="PANTHER" id="PTHR10629:SF52">
    <property type="entry name" value="DNA (CYTOSINE-5)-METHYLTRANSFERASE 1"/>
    <property type="match status" value="1"/>
</dbReference>
<dbReference type="InterPro" id="IPR029063">
    <property type="entry name" value="SAM-dependent_MTases_sf"/>
</dbReference>
<dbReference type="Gene3D" id="3.90.120.10">
    <property type="entry name" value="DNA Methylase, subunit A, domain 2"/>
    <property type="match status" value="1"/>
</dbReference>
<comment type="similarity">
    <text evidence="5">Belongs to the class I-like SAM-binding methyltransferase superfamily. C5-methyltransferase family.</text>
</comment>
<evidence type="ECO:0000256" key="6">
    <source>
        <dbReference type="SAM" id="MobiDB-lite"/>
    </source>
</evidence>
<reference evidence="7" key="1">
    <citation type="submission" date="2022-11" db="EMBL/GenBank/DDBJ databases">
        <title>Genome Resource of Sclerotinia nivalis Strain SnTB1, a Plant Pathogen Isolated from American Ginseng.</title>
        <authorList>
            <person name="Fan S."/>
        </authorList>
    </citation>
    <scope>NUCLEOTIDE SEQUENCE</scope>
    <source>
        <strain evidence="7">SnTB1</strain>
    </source>
</reference>
<dbReference type="OrthoDB" id="414133at2759"/>
<keyword evidence="8" id="KW-1185">Reference proteome</keyword>
<accession>A0A9X0DKY0</accession>
<dbReference type="Proteomes" id="UP001152300">
    <property type="component" value="Unassembled WGS sequence"/>
</dbReference>
<dbReference type="EMBL" id="JAPEIS010000004">
    <property type="protein sequence ID" value="KAJ8067381.1"/>
    <property type="molecule type" value="Genomic_DNA"/>
</dbReference>
<feature type="region of interest" description="Disordered" evidence="6">
    <location>
        <begin position="505"/>
        <end position="564"/>
    </location>
</feature>
<dbReference type="GO" id="GO:0005634">
    <property type="term" value="C:nucleus"/>
    <property type="evidence" value="ECO:0007669"/>
    <property type="project" value="TreeGrafter"/>
</dbReference>
<keyword evidence="2 5" id="KW-0489">Methyltransferase</keyword>
<evidence type="ECO:0000256" key="2">
    <source>
        <dbReference type="ARBA" id="ARBA00022603"/>
    </source>
</evidence>
<evidence type="ECO:0000256" key="3">
    <source>
        <dbReference type="ARBA" id="ARBA00022679"/>
    </source>
</evidence>
<comment type="caution">
    <text evidence="7">The sequence shown here is derived from an EMBL/GenBank/DDBJ whole genome shotgun (WGS) entry which is preliminary data.</text>
</comment>
<dbReference type="Pfam" id="PF00145">
    <property type="entry name" value="DNA_methylase"/>
    <property type="match status" value="2"/>
</dbReference>
<organism evidence="7 8">
    <name type="scientific">Sclerotinia nivalis</name>
    <dbReference type="NCBI Taxonomy" id="352851"/>
    <lineage>
        <taxon>Eukaryota</taxon>
        <taxon>Fungi</taxon>
        <taxon>Dikarya</taxon>
        <taxon>Ascomycota</taxon>
        <taxon>Pezizomycotina</taxon>
        <taxon>Leotiomycetes</taxon>
        <taxon>Helotiales</taxon>
        <taxon>Sclerotiniaceae</taxon>
        <taxon>Sclerotinia</taxon>
    </lineage>
</organism>
<feature type="compositionally biased region" description="Low complexity" evidence="6">
    <location>
        <begin position="529"/>
        <end position="541"/>
    </location>
</feature>
<dbReference type="InterPro" id="IPR031303">
    <property type="entry name" value="C5_meth_CS"/>
</dbReference>
<feature type="compositionally biased region" description="Polar residues" evidence="6">
    <location>
        <begin position="505"/>
        <end position="515"/>
    </location>
</feature>
<proteinExistence type="inferred from homology"/>
<evidence type="ECO:0000256" key="5">
    <source>
        <dbReference type="PROSITE-ProRule" id="PRU01016"/>
    </source>
</evidence>
<evidence type="ECO:0000313" key="7">
    <source>
        <dbReference type="EMBL" id="KAJ8067381.1"/>
    </source>
</evidence>
<keyword evidence="4 5" id="KW-0949">S-adenosyl-L-methionine</keyword>
<dbReference type="GO" id="GO:0003886">
    <property type="term" value="F:DNA (cytosine-5-)-methyltransferase activity"/>
    <property type="evidence" value="ECO:0007669"/>
    <property type="project" value="UniProtKB-EC"/>
</dbReference>
<dbReference type="GO" id="GO:0003677">
    <property type="term" value="F:DNA binding"/>
    <property type="evidence" value="ECO:0007669"/>
    <property type="project" value="TreeGrafter"/>
</dbReference>
<name>A0A9X0DKY0_9HELO</name>
<dbReference type="InterPro" id="IPR050390">
    <property type="entry name" value="C5-Methyltransferase"/>
</dbReference>
<sequence length="1024" mass="113691">MPQDGGYELSRSWSIAPEAGINQEMSDSTDILRHPTNSERNITALNEMAPKSGDISHTSIHERRHSNTSLVTILDAGDGDELSVAHDATLRADDDIILIEDDDGDEISIAHDVPPLRADDDIILSKDNEDFEFKLESKLLGKPEFDFLRSASVNEKPKPEPKPKVHPLRNPPITSPYFECGTYLHGKLNLRPKKTIELEDGDFVYIKHIVKYVKPKDSRGSSLDNAQNPSIMIRGLRLQRCKYLNGMLEKKMNEVCLCYEIDLDDPREPEEQSLVEVPLTSIKALRSLHWTNHNYPEYRNLDRAAFANDEDAYNKGGLTVRWKYACTYASASAREQNIYAERTLERITEEWLSSVHENSRTQPASNTQLRMEWRGETIPGGTYVPEYHELDEEDGSTAEVEQPQNSAMIDDIQSPSKSIIIVNDDDDGASPPLRSQKFETGNVQVKRKSDFSSSSDIDSDQEDNQPVKKVRQVSEDRIEIIRQRLGRVMLSFDGKDYVKRSYNIGTSSGVDTSSKVGKFSAPRKRVHHAGSSARGTGSRGSIRPKVRALSTSQRSSPPDSQNVYSKTSLSGVFSSILSPKIPPQIDITSSELASPPPIGVIDLSPSPNHSRPSSLVRAKVSISHSLKEPRTLSPGQTLTYGDAFCGAGGTTRGAVMAGLRVKWGFDFDHHACATWRLNFPYATCYEMSSERFVALATPSPYSSYTPDDVKVDILHLSPPCQYFSPAHTTEGKNDEMNTASLFAVAAVIKVARPRVVTLEQTFGILYPRFRGYFSSLILMFTSCDFSLRWAIVPLAQWGLPQRRFRLIIIASCPGEPLPPMPPPTHSSPSSPLPNTHPFKTVYQTLREIPPFAANHSPHLLPEKDLKAYNPHAILPRTMTTSGGENWHPSGKRGFTDREFACLQGFPLQHRFGPNGIKRQIGNAVPPVVAKVLFEGIRRFMEGTDGIIRGEHGGGGDGGLGDAMDVYEKVEGVQTVDGDCEVEVLVKDSNKTDKELELMALLDKESEDEDELLGIGRAVKPIVID</sequence>
<dbReference type="GO" id="GO:0032259">
    <property type="term" value="P:methylation"/>
    <property type="evidence" value="ECO:0007669"/>
    <property type="project" value="UniProtKB-KW"/>
</dbReference>
<dbReference type="PROSITE" id="PS51679">
    <property type="entry name" value="SAM_MT_C5"/>
    <property type="match status" value="1"/>
</dbReference>
<dbReference type="GO" id="GO:0044027">
    <property type="term" value="P:negative regulation of gene expression via chromosomal CpG island methylation"/>
    <property type="evidence" value="ECO:0007669"/>
    <property type="project" value="TreeGrafter"/>
</dbReference>
<feature type="compositionally biased region" description="Polar residues" evidence="6">
    <location>
        <begin position="549"/>
        <end position="564"/>
    </location>
</feature>
<feature type="active site" evidence="5">
    <location>
        <position position="720"/>
    </location>
</feature>
<dbReference type="EC" id="2.1.1.37" evidence="1"/>
<evidence type="ECO:0000256" key="1">
    <source>
        <dbReference type="ARBA" id="ARBA00011975"/>
    </source>
</evidence>
<evidence type="ECO:0000256" key="4">
    <source>
        <dbReference type="ARBA" id="ARBA00022691"/>
    </source>
</evidence>